<dbReference type="EMBL" id="JAPFFF010000014">
    <property type="protein sequence ID" value="KAK8870858.1"/>
    <property type="molecule type" value="Genomic_DNA"/>
</dbReference>
<dbReference type="PANTHER" id="PTHR12241:SF145">
    <property type="entry name" value="TUBULIN POLYGLUTAMYLASE TTLL5"/>
    <property type="match status" value="1"/>
</dbReference>
<name>A0ABR2IZ04_9EUKA</name>
<accession>A0ABR2IZ04</accession>
<dbReference type="Gene3D" id="3.30.470.20">
    <property type="entry name" value="ATP-grasp fold, B domain"/>
    <property type="match status" value="1"/>
</dbReference>
<evidence type="ECO:0000256" key="3">
    <source>
        <dbReference type="ARBA" id="ARBA00022840"/>
    </source>
</evidence>
<comment type="caution">
    <text evidence="6">The sequence shown here is derived from an EMBL/GenBank/DDBJ whole genome shotgun (WGS) entry which is preliminary data.</text>
</comment>
<comment type="catalytic activity">
    <reaction evidence="5">
        <text>L-glutamyl-[protein] + L-glutamate + ATP = gamma-L-glutamyl-L-glutamyl-[protein] + ADP + phosphate + H(+)</text>
        <dbReference type="Rhea" id="RHEA:60144"/>
        <dbReference type="Rhea" id="RHEA-COMP:10208"/>
        <dbReference type="Rhea" id="RHEA-COMP:15517"/>
        <dbReference type="ChEBI" id="CHEBI:15378"/>
        <dbReference type="ChEBI" id="CHEBI:29973"/>
        <dbReference type="ChEBI" id="CHEBI:29985"/>
        <dbReference type="ChEBI" id="CHEBI:30616"/>
        <dbReference type="ChEBI" id="CHEBI:43474"/>
        <dbReference type="ChEBI" id="CHEBI:143622"/>
        <dbReference type="ChEBI" id="CHEBI:456216"/>
    </reaction>
    <physiologicalReaction direction="left-to-right" evidence="5">
        <dbReference type="Rhea" id="RHEA:60145"/>
    </physiologicalReaction>
</comment>
<dbReference type="Pfam" id="PF03133">
    <property type="entry name" value="TTL"/>
    <property type="match status" value="1"/>
</dbReference>
<evidence type="ECO:0000313" key="7">
    <source>
        <dbReference type="Proteomes" id="UP001470230"/>
    </source>
</evidence>
<dbReference type="PROSITE" id="PS51221">
    <property type="entry name" value="TTL"/>
    <property type="match status" value="1"/>
</dbReference>
<dbReference type="InterPro" id="IPR004344">
    <property type="entry name" value="TTL/TTLL_fam"/>
</dbReference>
<keyword evidence="2" id="KW-0547">Nucleotide-binding</keyword>
<keyword evidence="3" id="KW-0067">ATP-binding</keyword>
<sequence>MFRAAKLPYNVINICKSDGETLNPEIQPTVFFLKPDSCTVKDPFINSGFQLETKNRAITNIFIGTHLSNEFLQSLNDFQKVNHFTSLSLIGSKDGLHVRMIELKERLGHPVPFYPFAFYPPVDYEELLEAWHTKPLWIIKAPALSRARYIRLAYSANEPAPKFPYVVEEYISPPFLITGRKFDIRIYAVVTSIEPLIFYFHNQGLILFATHLYDEKGDINDLKMHLTNYEINKDSKEFVECNESEEKVENSKWSLPFFWKYMESIGVDSKKLQKDVEEVATSTIIAGMCPVRNKHRELIKFKRKSSFEIFGIDILLDSNLKPYILEVNVSPGMHDTSELDKRVKLEVNCDMFNIVRILQVSSLEPKQYRGYFEHEKLYLRSKTEKRLSDVINDNIDPWENPTFADYTIVREFIEEQERKRGFHRAYPKKSNIHKYENYFDHYTYEDIVLNKWLMRDKQQRFDVLMNYFYSYSDSMTICRNACEVDPDKVDEGKKNEDQSCNIE</sequence>
<dbReference type="SUPFAM" id="SSF56059">
    <property type="entry name" value="Glutathione synthetase ATP-binding domain-like"/>
    <property type="match status" value="1"/>
</dbReference>
<evidence type="ECO:0000313" key="6">
    <source>
        <dbReference type="EMBL" id="KAK8870858.1"/>
    </source>
</evidence>
<gene>
    <name evidence="6" type="ORF">M9Y10_008756</name>
</gene>
<evidence type="ECO:0000256" key="2">
    <source>
        <dbReference type="ARBA" id="ARBA00022741"/>
    </source>
</evidence>
<keyword evidence="1" id="KW-0436">Ligase</keyword>
<evidence type="ECO:0000256" key="1">
    <source>
        <dbReference type="ARBA" id="ARBA00022598"/>
    </source>
</evidence>
<keyword evidence="7" id="KW-1185">Reference proteome</keyword>
<dbReference type="PANTHER" id="PTHR12241">
    <property type="entry name" value="TUBULIN POLYGLUTAMYLASE"/>
    <property type="match status" value="1"/>
</dbReference>
<organism evidence="6 7">
    <name type="scientific">Tritrichomonas musculus</name>
    <dbReference type="NCBI Taxonomy" id="1915356"/>
    <lineage>
        <taxon>Eukaryota</taxon>
        <taxon>Metamonada</taxon>
        <taxon>Parabasalia</taxon>
        <taxon>Tritrichomonadida</taxon>
        <taxon>Tritrichomonadidae</taxon>
        <taxon>Tritrichomonas</taxon>
    </lineage>
</organism>
<dbReference type="Proteomes" id="UP001470230">
    <property type="component" value="Unassembled WGS sequence"/>
</dbReference>
<evidence type="ECO:0000256" key="5">
    <source>
        <dbReference type="ARBA" id="ARBA00049274"/>
    </source>
</evidence>
<reference evidence="6 7" key="1">
    <citation type="submission" date="2024-04" db="EMBL/GenBank/DDBJ databases">
        <title>Tritrichomonas musculus Genome.</title>
        <authorList>
            <person name="Alves-Ferreira E."/>
            <person name="Grigg M."/>
            <person name="Lorenzi H."/>
            <person name="Galac M."/>
        </authorList>
    </citation>
    <scope>NUCLEOTIDE SEQUENCE [LARGE SCALE GENOMIC DNA]</scope>
    <source>
        <strain evidence="6 7">EAF2021</strain>
    </source>
</reference>
<protein>
    <recommendedName>
        <fullName evidence="4">Tubulin--tyrosine ligase-like protein 5</fullName>
    </recommendedName>
</protein>
<proteinExistence type="predicted"/>
<evidence type="ECO:0000256" key="4">
    <source>
        <dbReference type="ARBA" id="ARBA00041448"/>
    </source>
</evidence>